<feature type="region of interest" description="Disordered" evidence="1">
    <location>
        <begin position="1"/>
        <end position="134"/>
    </location>
</feature>
<evidence type="ECO:0000313" key="3">
    <source>
        <dbReference type="Proteomes" id="UP001186944"/>
    </source>
</evidence>
<feature type="compositionally biased region" description="Polar residues" evidence="1">
    <location>
        <begin position="20"/>
        <end position="34"/>
    </location>
</feature>
<sequence>MYSSAASWRSRSDFDRVRASNLSSASPVYSTVSFVESADSKGRETNGKKETRKPTDSDKENVPKGDKSQSTMERTPDSRSSGRGDIGSRTSDKSISKTVGDKSDQGQINNRTSNQRKGFGMHRGKWQTSLPQTG</sequence>
<feature type="compositionally biased region" description="Basic and acidic residues" evidence="1">
    <location>
        <begin position="38"/>
        <end position="67"/>
    </location>
</feature>
<dbReference type="AlphaFoldDB" id="A0AA89C7G5"/>
<accession>A0AA89C7G5</accession>
<feature type="compositionally biased region" description="Basic and acidic residues" evidence="1">
    <location>
        <begin position="90"/>
        <end position="104"/>
    </location>
</feature>
<keyword evidence="3" id="KW-1185">Reference proteome</keyword>
<dbReference type="EMBL" id="VSWD01000007">
    <property type="protein sequence ID" value="KAK3097980.1"/>
    <property type="molecule type" value="Genomic_DNA"/>
</dbReference>
<feature type="compositionally biased region" description="Polar residues" evidence="1">
    <location>
        <begin position="105"/>
        <end position="116"/>
    </location>
</feature>
<evidence type="ECO:0000256" key="1">
    <source>
        <dbReference type="SAM" id="MobiDB-lite"/>
    </source>
</evidence>
<reference evidence="2" key="1">
    <citation type="submission" date="2019-08" db="EMBL/GenBank/DDBJ databases">
        <title>The improved chromosome-level genome for the pearl oyster Pinctada fucata martensii using PacBio sequencing and Hi-C.</title>
        <authorList>
            <person name="Zheng Z."/>
        </authorList>
    </citation>
    <scope>NUCLEOTIDE SEQUENCE</scope>
    <source>
        <strain evidence="2">ZZ-2019</strain>
        <tissue evidence="2">Adductor muscle</tissue>
    </source>
</reference>
<dbReference type="Proteomes" id="UP001186944">
    <property type="component" value="Unassembled WGS sequence"/>
</dbReference>
<evidence type="ECO:0000313" key="2">
    <source>
        <dbReference type="EMBL" id="KAK3097980.1"/>
    </source>
</evidence>
<organism evidence="2 3">
    <name type="scientific">Pinctada imbricata</name>
    <name type="common">Atlantic pearl-oyster</name>
    <name type="synonym">Pinctada martensii</name>
    <dbReference type="NCBI Taxonomy" id="66713"/>
    <lineage>
        <taxon>Eukaryota</taxon>
        <taxon>Metazoa</taxon>
        <taxon>Spiralia</taxon>
        <taxon>Lophotrochozoa</taxon>
        <taxon>Mollusca</taxon>
        <taxon>Bivalvia</taxon>
        <taxon>Autobranchia</taxon>
        <taxon>Pteriomorphia</taxon>
        <taxon>Pterioida</taxon>
        <taxon>Pterioidea</taxon>
        <taxon>Pteriidae</taxon>
        <taxon>Pinctada</taxon>
    </lineage>
</organism>
<gene>
    <name evidence="2" type="ORF">FSP39_015035</name>
</gene>
<comment type="caution">
    <text evidence="2">The sequence shown here is derived from an EMBL/GenBank/DDBJ whole genome shotgun (WGS) entry which is preliminary data.</text>
</comment>
<name>A0AA89C7G5_PINIB</name>
<protein>
    <submittedName>
        <fullName evidence="2">Uncharacterized protein</fullName>
    </submittedName>
</protein>
<proteinExistence type="predicted"/>